<dbReference type="GO" id="GO:0003729">
    <property type="term" value="F:mRNA binding"/>
    <property type="evidence" value="ECO:0007669"/>
    <property type="project" value="TreeGrafter"/>
</dbReference>
<dbReference type="InterPro" id="IPR012677">
    <property type="entry name" value="Nucleotide-bd_a/b_plait_sf"/>
</dbReference>
<feature type="compositionally biased region" description="Polar residues" evidence="3">
    <location>
        <begin position="373"/>
        <end position="398"/>
    </location>
</feature>
<feature type="compositionally biased region" description="Pro residues" evidence="3">
    <location>
        <begin position="1"/>
        <end position="17"/>
    </location>
</feature>
<evidence type="ECO:0008006" key="8">
    <source>
        <dbReference type="Google" id="ProtNLM"/>
    </source>
</evidence>
<feature type="compositionally biased region" description="Basic and acidic residues" evidence="3">
    <location>
        <begin position="411"/>
        <end position="425"/>
    </location>
</feature>
<dbReference type="AlphaFoldDB" id="A0A9P5RV22"/>
<evidence type="ECO:0000256" key="3">
    <source>
        <dbReference type="SAM" id="MobiDB-lite"/>
    </source>
</evidence>
<proteinExistence type="predicted"/>
<feature type="compositionally biased region" description="Low complexity" evidence="3">
    <location>
        <begin position="330"/>
        <end position="344"/>
    </location>
</feature>
<feature type="region of interest" description="Disordered" evidence="3">
    <location>
        <begin position="557"/>
        <end position="581"/>
    </location>
</feature>
<feature type="domain" description="RRM" evidence="4">
    <location>
        <begin position="89"/>
        <end position="186"/>
    </location>
</feature>
<feature type="compositionally biased region" description="Basic and acidic residues" evidence="3">
    <location>
        <begin position="298"/>
        <end position="319"/>
    </location>
</feature>
<dbReference type="EMBL" id="JAAAUQ010000691">
    <property type="protein sequence ID" value="KAF9148230.1"/>
    <property type="molecule type" value="Genomic_DNA"/>
</dbReference>
<keyword evidence="2" id="KW-0175">Coiled coil</keyword>
<dbReference type="PROSITE" id="PS51025">
    <property type="entry name" value="PWI"/>
    <property type="match status" value="1"/>
</dbReference>
<keyword evidence="1" id="KW-0694">RNA-binding</keyword>
<comment type="caution">
    <text evidence="6">The sequence shown here is derived from an EMBL/GenBank/DDBJ whole genome shotgun (WGS) entry which is preliminary data.</text>
</comment>
<organism evidence="6 7">
    <name type="scientific">Linnemannia schmuckeri</name>
    <dbReference type="NCBI Taxonomy" id="64567"/>
    <lineage>
        <taxon>Eukaryota</taxon>
        <taxon>Fungi</taxon>
        <taxon>Fungi incertae sedis</taxon>
        <taxon>Mucoromycota</taxon>
        <taxon>Mortierellomycotina</taxon>
        <taxon>Mortierellomycetes</taxon>
        <taxon>Mortierellales</taxon>
        <taxon>Mortierellaceae</taxon>
        <taxon>Linnemannia</taxon>
    </lineage>
</organism>
<accession>A0A9P5RV22</accession>
<evidence type="ECO:0000256" key="2">
    <source>
        <dbReference type="SAM" id="Coils"/>
    </source>
</evidence>
<feature type="compositionally biased region" description="Polar residues" evidence="3">
    <location>
        <begin position="570"/>
        <end position="581"/>
    </location>
</feature>
<gene>
    <name evidence="6" type="ORF">BG015_010051</name>
</gene>
<name>A0A9P5RV22_9FUNG</name>
<dbReference type="InterPro" id="IPR035979">
    <property type="entry name" value="RBD_domain_sf"/>
</dbReference>
<feature type="domain" description="PWI" evidence="5">
    <location>
        <begin position="599"/>
        <end position="693"/>
    </location>
</feature>
<dbReference type="InterPro" id="IPR000504">
    <property type="entry name" value="RRM_dom"/>
</dbReference>
<feature type="region of interest" description="Disordered" evidence="3">
    <location>
        <begin position="298"/>
        <end position="425"/>
    </location>
</feature>
<evidence type="ECO:0000259" key="4">
    <source>
        <dbReference type="PROSITE" id="PS50102"/>
    </source>
</evidence>
<dbReference type="Gene3D" id="1.20.1390.10">
    <property type="entry name" value="PWI domain"/>
    <property type="match status" value="1"/>
</dbReference>
<keyword evidence="7" id="KW-1185">Reference proteome</keyword>
<dbReference type="Pfam" id="PF01480">
    <property type="entry name" value="PWI"/>
    <property type="match status" value="1"/>
</dbReference>
<feature type="region of interest" description="Disordered" evidence="3">
    <location>
        <begin position="1"/>
        <end position="24"/>
    </location>
</feature>
<sequence>MPPPPRPGFGPGPPPSVPGSVGMVGPYGGVVPPMSVPGMPGLKPGAGIPPVGLGSNALLAGPPSSVSAGVAVGQGGAMAVGGALPDKMNTLFIGSIAPGINKVAMEKLLRTTGNLVKWKHVQDPTTQKWKAFGFAEYADADSLLRTLRVLGQDGQQPKGEKPVGLELKAMDGSDVVKALLVKADEKTRQFLDQYEESRPRTIHDTEKDKVALANATKIIQQMRDGTLDTTDTTVGSDDTAAEPSSSSNSKDKEDLTLVGRPRRRENLDGTGKTGEDGTEEEISEEQKELIAREINFFRERAALKEKERKEEEERSERMARSGHHRQSKDSSAATGANASAASTSHRAGRDRAWGGSSSGGSGGSRQMDFVPASGTNHTEAGSSPAVASTSVGTVGSASKDQDTGMDSEEEEKARQERRDREIEHTFKERERRWEQREVERMRLYEKDKARDADYQAESHAARDVMAARFAQWNDDIERERRHEDYYRDRSRWWHRRQAFLQKEQRYDDLDREEEKEELAEAARKAAQEVEAAAAAVANAAAEASAAMEVDSAALAAPSASQDKDVDMNEASGSGPISSVSAATIDGAEKNAINIPSDPEELWNWPVQWSVMEENDGLILKEKIVPFATKIVIELLGVPEEDLTKYVVDHIRQRKPPQDLVSELRGALDNDADRLVARVWRLLIEETESSARKQ</sequence>
<feature type="coiled-coil region" evidence="2">
    <location>
        <begin position="509"/>
        <end position="542"/>
    </location>
</feature>
<evidence type="ECO:0000313" key="6">
    <source>
        <dbReference type="EMBL" id="KAF9148230.1"/>
    </source>
</evidence>
<evidence type="ECO:0000259" key="5">
    <source>
        <dbReference type="PROSITE" id="PS51025"/>
    </source>
</evidence>
<dbReference type="InterPro" id="IPR034268">
    <property type="entry name" value="RBM25_RRM"/>
</dbReference>
<feature type="compositionally biased region" description="Low complexity" evidence="3">
    <location>
        <begin position="227"/>
        <end position="238"/>
    </location>
</feature>
<dbReference type="PANTHER" id="PTHR18806:SF4">
    <property type="entry name" value="RNA-BINDING PROTEIN 25"/>
    <property type="match status" value="1"/>
</dbReference>
<dbReference type="Gene3D" id="3.30.70.330">
    <property type="match status" value="1"/>
</dbReference>
<dbReference type="GO" id="GO:0005681">
    <property type="term" value="C:spliceosomal complex"/>
    <property type="evidence" value="ECO:0007669"/>
    <property type="project" value="TreeGrafter"/>
</dbReference>
<feature type="region of interest" description="Disordered" evidence="3">
    <location>
        <begin position="223"/>
        <end position="285"/>
    </location>
</feature>
<protein>
    <recommendedName>
        <fullName evidence="8">PWI domain-containing protein</fullName>
    </recommendedName>
</protein>
<dbReference type="CDD" id="cd12446">
    <property type="entry name" value="RRM_RBM25"/>
    <property type="match status" value="1"/>
</dbReference>
<reference evidence="6" key="1">
    <citation type="journal article" date="2020" name="Fungal Divers.">
        <title>Resolving the Mortierellaceae phylogeny through synthesis of multi-gene phylogenetics and phylogenomics.</title>
        <authorList>
            <person name="Vandepol N."/>
            <person name="Liber J."/>
            <person name="Desiro A."/>
            <person name="Na H."/>
            <person name="Kennedy M."/>
            <person name="Barry K."/>
            <person name="Grigoriev I.V."/>
            <person name="Miller A.N."/>
            <person name="O'Donnell K."/>
            <person name="Stajich J.E."/>
            <person name="Bonito G."/>
        </authorList>
    </citation>
    <scope>NUCLEOTIDE SEQUENCE</scope>
    <source>
        <strain evidence="6">NRRL 6426</strain>
    </source>
</reference>
<dbReference type="OrthoDB" id="6275295at2759"/>
<dbReference type="PROSITE" id="PS50102">
    <property type="entry name" value="RRM"/>
    <property type="match status" value="1"/>
</dbReference>
<dbReference type="Proteomes" id="UP000748756">
    <property type="component" value="Unassembled WGS sequence"/>
</dbReference>
<dbReference type="SMART" id="SM00311">
    <property type="entry name" value="PWI"/>
    <property type="match status" value="1"/>
</dbReference>
<dbReference type="PANTHER" id="PTHR18806">
    <property type="entry name" value="RBM25 PROTEIN"/>
    <property type="match status" value="1"/>
</dbReference>
<dbReference type="SUPFAM" id="SSF54928">
    <property type="entry name" value="RNA-binding domain, RBD"/>
    <property type="match status" value="1"/>
</dbReference>
<dbReference type="InterPro" id="IPR052768">
    <property type="entry name" value="RBM25"/>
</dbReference>
<evidence type="ECO:0000256" key="1">
    <source>
        <dbReference type="PROSITE-ProRule" id="PRU00176"/>
    </source>
</evidence>
<dbReference type="InterPro" id="IPR002483">
    <property type="entry name" value="PWI_dom"/>
</dbReference>
<evidence type="ECO:0000313" key="7">
    <source>
        <dbReference type="Proteomes" id="UP000748756"/>
    </source>
</evidence>